<comment type="similarity">
    <text evidence="2">Belongs to the wax synthase family.</text>
</comment>
<evidence type="ECO:0000256" key="3">
    <source>
        <dbReference type="ARBA" id="ARBA00022679"/>
    </source>
</evidence>
<dbReference type="InterPro" id="IPR044851">
    <property type="entry name" value="Wax_synthase"/>
</dbReference>
<feature type="transmembrane region" description="Helical" evidence="7">
    <location>
        <begin position="58"/>
        <end position="77"/>
    </location>
</feature>
<feature type="transmembrane region" description="Helical" evidence="7">
    <location>
        <begin position="92"/>
        <end position="109"/>
    </location>
</feature>
<sequence>MFYFDGFSQSFNLTENNAPTAGHTSFTPSPQPLLYTGLITLCAILLGSALAFVPPSRFLLRGSVVATAFAIILQLQLSNIRISPNTYANSHLIVYIWPTLLRAIDLLLLKKIQITPILNSSSALSFYRPNTHTTSPLSRLWAATSLLLSARYIGTPWALPKIPPFSKTIPSYIPSRQSFLLRTSAIFIAAYLLCDTVNLPERSEKMTAAFPAENEKLFSRLSDVTAKEFVIRNVTTLWFAIVNVLYLTWIYSLLALVSVGSGMYPPAAWPPLFGSLSDASTLRGFWGLYWHKLMRGALEPMASFLSASILRLKRGTITSTYTHVFLVFFLSGLIHTSVDLEFGIPFLSSPAPRFFIMQALGIMFEEAVERAWRSYAPVSPFEFGPNGYEKRRRWAKIVGYCWVWAFFVWTVPSFSWETLRIAGPRTEHSMPWSFVEWSGLKGSVSLDFM</sequence>
<dbReference type="GO" id="GO:0008374">
    <property type="term" value="F:O-acyltransferase activity"/>
    <property type="evidence" value="ECO:0007669"/>
    <property type="project" value="InterPro"/>
</dbReference>
<evidence type="ECO:0000256" key="5">
    <source>
        <dbReference type="ARBA" id="ARBA00022989"/>
    </source>
</evidence>
<feature type="transmembrane region" description="Helical" evidence="7">
    <location>
        <begin position="33"/>
        <end position="53"/>
    </location>
</feature>
<feature type="transmembrane region" description="Helical" evidence="7">
    <location>
        <begin position="397"/>
        <end position="416"/>
    </location>
</feature>
<evidence type="ECO:0000313" key="9">
    <source>
        <dbReference type="EMBL" id="PMD33651.1"/>
    </source>
</evidence>
<dbReference type="GO" id="GO:0006629">
    <property type="term" value="P:lipid metabolic process"/>
    <property type="evidence" value="ECO:0007669"/>
    <property type="project" value="InterPro"/>
</dbReference>
<feature type="transmembrane region" description="Helical" evidence="7">
    <location>
        <begin position="237"/>
        <end position="260"/>
    </location>
</feature>
<protein>
    <recommendedName>
        <fullName evidence="8">Wax synthase domain-containing protein</fullName>
    </recommendedName>
</protein>
<dbReference type="Proteomes" id="UP000235786">
    <property type="component" value="Unassembled WGS sequence"/>
</dbReference>
<name>A0A2J6R547_HYAVF</name>
<evidence type="ECO:0000256" key="2">
    <source>
        <dbReference type="ARBA" id="ARBA00007282"/>
    </source>
</evidence>
<accession>A0A2J6R547</accession>
<evidence type="ECO:0000256" key="1">
    <source>
        <dbReference type="ARBA" id="ARBA00004141"/>
    </source>
</evidence>
<keyword evidence="10" id="KW-1185">Reference proteome</keyword>
<dbReference type="PANTHER" id="PTHR31595:SF27">
    <property type="entry name" value="WAX SYNTHASE DOMAIN-CONTAINING PROTEIN-RELATED"/>
    <property type="match status" value="1"/>
</dbReference>
<dbReference type="InterPro" id="IPR032805">
    <property type="entry name" value="Wax_synthase_dom"/>
</dbReference>
<evidence type="ECO:0000313" key="10">
    <source>
        <dbReference type="Proteomes" id="UP000235786"/>
    </source>
</evidence>
<feature type="transmembrane region" description="Helical" evidence="7">
    <location>
        <begin position="320"/>
        <end position="338"/>
    </location>
</feature>
<keyword evidence="6 7" id="KW-0472">Membrane</keyword>
<organism evidence="9 10">
    <name type="scientific">Hyaloscypha variabilis (strain UAMH 11265 / GT02V1 / F)</name>
    <name type="common">Meliniomyces variabilis</name>
    <dbReference type="NCBI Taxonomy" id="1149755"/>
    <lineage>
        <taxon>Eukaryota</taxon>
        <taxon>Fungi</taxon>
        <taxon>Dikarya</taxon>
        <taxon>Ascomycota</taxon>
        <taxon>Pezizomycotina</taxon>
        <taxon>Leotiomycetes</taxon>
        <taxon>Helotiales</taxon>
        <taxon>Hyaloscyphaceae</taxon>
        <taxon>Hyaloscypha</taxon>
        <taxon>Hyaloscypha variabilis</taxon>
    </lineage>
</organism>
<evidence type="ECO:0000256" key="6">
    <source>
        <dbReference type="ARBA" id="ARBA00023136"/>
    </source>
</evidence>
<dbReference type="GO" id="GO:0016020">
    <property type="term" value="C:membrane"/>
    <property type="evidence" value="ECO:0007669"/>
    <property type="project" value="UniProtKB-SubCell"/>
</dbReference>
<dbReference type="OrthoDB" id="3547879at2759"/>
<dbReference type="PANTHER" id="PTHR31595">
    <property type="entry name" value="LONG-CHAIN-ALCOHOL O-FATTY-ACYLTRANSFERASE 3-RELATED"/>
    <property type="match status" value="1"/>
</dbReference>
<feature type="domain" description="Wax synthase" evidence="8">
    <location>
        <begin position="269"/>
        <end position="356"/>
    </location>
</feature>
<dbReference type="EMBL" id="KZ613955">
    <property type="protein sequence ID" value="PMD33651.1"/>
    <property type="molecule type" value="Genomic_DNA"/>
</dbReference>
<gene>
    <name evidence="9" type="ORF">L207DRAFT_468992</name>
</gene>
<evidence type="ECO:0000256" key="4">
    <source>
        <dbReference type="ARBA" id="ARBA00022692"/>
    </source>
</evidence>
<evidence type="ECO:0000256" key="7">
    <source>
        <dbReference type="SAM" id="Phobius"/>
    </source>
</evidence>
<evidence type="ECO:0000259" key="8">
    <source>
        <dbReference type="Pfam" id="PF13813"/>
    </source>
</evidence>
<keyword evidence="3" id="KW-0808">Transferase</keyword>
<keyword evidence="4 7" id="KW-0812">Transmembrane</keyword>
<dbReference type="AlphaFoldDB" id="A0A2J6R547"/>
<keyword evidence="5 7" id="KW-1133">Transmembrane helix</keyword>
<reference evidence="9 10" key="1">
    <citation type="submission" date="2016-04" db="EMBL/GenBank/DDBJ databases">
        <title>A degradative enzymes factory behind the ericoid mycorrhizal symbiosis.</title>
        <authorList>
            <consortium name="DOE Joint Genome Institute"/>
            <person name="Martino E."/>
            <person name="Morin E."/>
            <person name="Grelet G."/>
            <person name="Kuo A."/>
            <person name="Kohler A."/>
            <person name="Daghino S."/>
            <person name="Barry K."/>
            <person name="Choi C."/>
            <person name="Cichocki N."/>
            <person name="Clum A."/>
            <person name="Copeland A."/>
            <person name="Hainaut M."/>
            <person name="Haridas S."/>
            <person name="Labutti K."/>
            <person name="Lindquist E."/>
            <person name="Lipzen A."/>
            <person name="Khouja H.-R."/>
            <person name="Murat C."/>
            <person name="Ohm R."/>
            <person name="Olson A."/>
            <person name="Spatafora J."/>
            <person name="Veneault-Fourrey C."/>
            <person name="Henrissat B."/>
            <person name="Grigoriev I."/>
            <person name="Martin F."/>
            <person name="Perotto S."/>
        </authorList>
    </citation>
    <scope>NUCLEOTIDE SEQUENCE [LARGE SCALE GENOMIC DNA]</scope>
    <source>
        <strain evidence="9 10">F</strain>
    </source>
</reference>
<proteinExistence type="inferred from homology"/>
<dbReference type="Pfam" id="PF13813">
    <property type="entry name" value="MBOAT_2"/>
    <property type="match status" value="1"/>
</dbReference>
<comment type="subcellular location">
    <subcellularLocation>
        <location evidence="1">Membrane</location>
        <topology evidence="1">Multi-pass membrane protein</topology>
    </subcellularLocation>
</comment>